<accession>A0AAD6VNQ2</accession>
<protein>
    <recommendedName>
        <fullName evidence="4">IncA domain-containing protein</fullName>
    </recommendedName>
</protein>
<evidence type="ECO:0008006" key="4">
    <source>
        <dbReference type="Google" id="ProtNLM"/>
    </source>
</evidence>
<organism evidence="2 3">
    <name type="scientific">Mycena pura</name>
    <dbReference type="NCBI Taxonomy" id="153505"/>
    <lineage>
        <taxon>Eukaryota</taxon>
        <taxon>Fungi</taxon>
        <taxon>Dikarya</taxon>
        <taxon>Basidiomycota</taxon>
        <taxon>Agaricomycotina</taxon>
        <taxon>Agaricomycetes</taxon>
        <taxon>Agaricomycetidae</taxon>
        <taxon>Agaricales</taxon>
        <taxon>Marasmiineae</taxon>
        <taxon>Mycenaceae</taxon>
        <taxon>Mycena</taxon>
    </lineage>
</organism>
<keyword evidence="3" id="KW-1185">Reference proteome</keyword>
<comment type="caution">
    <text evidence="2">The sequence shown here is derived from an EMBL/GenBank/DDBJ whole genome shotgun (WGS) entry which is preliminary data.</text>
</comment>
<dbReference type="PANTHER" id="PTHR37849">
    <property type="entry name" value="YALI0E11605P"/>
    <property type="match status" value="1"/>
</dbReference>
<sequence>MASTLRQVTARCLRPSQARTRLFSTSRACNSEQAADVGVPTPQKKPVGAIRGGVVGFLAGFSLAASIAAYNLLDEYNTASAALQASVDELKRSTAEISAHVRRIEAVEKDQKALSDTTASKDDVSKVRAEVKQLYDGLHVSSWTCARMCGGCSKMCMHCRKRTRLWFGY</sequence>
<dbReference type="AlphaFoldDB" id="A0AAD6VNQ2"/>
<dbReference type="Proteomes" id="UP001219525">
    <property type="component" value="Unassembled WGS sequence"/>
</dbReference>
<reference evidence="2" key="1">
    <citation type="submission" date="2023-03" db="EMBL/GenBank/DDBJ databases">
        <title>Massive genome expansion in bonnet fungi (Mycena s.s.) driven by repeated elements and novel gene families across ecological guilds.</title>
        <authorList>
            <consortium name="Lawrence Berkeley National Laboratory"/>
            <person name="Harder C.B."/>
            <person name="Miyauchi S."/>
            <person name="Viragh M."/>
            <person name="Kuo A."/>
            <person name="Thoen E."/>
            <person name="Andreopoulos B."/>
            <person name="Lu D."/>
            <person name="Skrede I."/>
            <person name="Drula E."/>
            <person name="Henrissat B."/>
            <person name="Morin E."/>
            <person name="Kohler A."/>
            <person name="Barry K."/>
            <person name="LaButti K."/>
            <person name="Morin E."/>
            <person name="Salamov A."/>
            <person name="Lipzen A."/>
            <person name="Mereny Z."/>
            <person name="Hegedus B."/>
            <person name="Baldrian P."/>
            <person name="Stursova M."/>
            <person name="Weitz H."/>
            <person name="Taylor A."/>
            <person name="Grigoriev I.V."/>
            <person name="Nagy L.G."/>
            <person name="Martin F."/>
            <person name="Kauserud H."/>
        </authorList>
    </citation>
    <scope>NUCLEOTIDE SEQUENCE</scope>
    <source>
        <strain evidence="2">9144</strain>
    </source>
</reference>
<dbReference type="PANTHER" id="PTHR37849:SF1">
    <property type="entry name" value="YALI0E11605P"/>
    <property type="match status" value="1"/>
</dbReference>
<evidence type="ECO:0000256" key="1">
    <source>
        <dbReference type="SAM" id="Coils"/>
    </source>
</evidence>
<evidence type="ECO:0000313" key="3">
    <source>
        <dbReference type="Proteomes" id="UP001219525"/>
    </source>
</evidence>
<gene>
    <name evidence="2" type="ORF">GGX14DRAFT_447785</name>
</gene>
<feature type="coiled-coil region" evidence="1">
    <location>
        <begin position="73"/>
        <end position="110"/>
    </location>
</feature>
<keyword evidence="1" id="KW-0175">Coiled coil</keyword>
<name>A0AAD6VNQ2_9AGAR</name>
<dbReference type="EMBL" id="JARJCW010000024">
    <property type="protein sequence ID" value="KAJ7212168.1"/>
    <property type="molecule type" value="Genomic_DNA"/>
</dbReference>
<proteinExistence type="predicted"/>
<feature type="non-terminal residue" evidence="2">
    <location>
        <position position="169"/>
    </location>
</feature>
<evidence type="ECO:0000313" key="2">
    <source>
        <dbReference type="EMBL" id="KAJ7212168.1"/>
    </source>
</evidence>